<proteinExistence type="predicted"/>
<dbReference type="AlphaFoldDB" id="A0A9P0QW21"/>
<dbReference type="GO" id="GO:0000175">
    <property type="term" value="F:3'-5'-RNA exonuclease activity"/>
    <property type="evidence" value="ECO:0007669"/>
    <property type="project" value="TreeGrafter"/>
</dbReference>
<dbReference type="Gene3D" id="3.60.10.10">
    <property type="entry name" value="Endonuclease/exonuclease/phosphatase"/>
    <property type="match status" value="1"/>
</dbReference>
<evidence type="ECO:0000259" key="2">
    <source>
        <dbReference type="Pfam" id="PF03372"/>
    </source>
</evidence>
<dbReference type="PANTHER" id="PTHR12121:SF36">
    <property type="entry name" value="ENDONUCLEASE_EXONUCLEASE_PHOSPHATASE DOMAIN-CONTAINING PROTEIN"/>
    <property type="match status" value="1"/>
</dbReference>
<feature type="transmembrane region" description="Helical" evidence="1">
    <location>
        <begin position="50"/>
        <end position="70"/>
    </location>
</feature>
<name>A0A9P0QW21_9ASCO</name>
<keyword evidence="4" id="KW-1185">Reference proteome</keyword>
<reference evidence="3" key="1">
    <citation type="submission" date="2022-03" db="EMBL/GenBank/DDBJ databases">
        <authorList>
            <person name="Legras J.-L."/>
            <person name="Devillers H."/>
            <person name="Grondin C."/>
        </authorList>
    </citation>
    <scope>NUCLEOTIDE SEQUENCE</scope>
    <source>
        <strain evidence="3">CLIB 1423</strain>
    </source>
</reference>
<keyword evidence="1" id="KW-0472">Membrane</keyword>
<accession>A0A9P0QW21</accession>
<dbReference type="CDD" id="cd09083">
    <property type="entry name" value="EEP-1"/>
    <property type="match status" value="1"/>
</dbReference>
<dbReference type="InterPro" id="IPR005135">
    <property type="entry name" value="Endo/exonuclease/phosphatase"/>
</dbReference>
<keyword evidence="1" id="KW-0812">Transmembrane</keyword>
<dbReference type="InterPro" id="IPR036691">
    <property type="entry name" value="Endo/exonu/phosph_ase_sf"/>
</dbReference>
<keyword evidence="1" id="KW-1133">Transmembrane helix</keyword>
<comment type="caution">
    <text evidence="3">The sequence shown here is derived from an EMBL/GenBank/DDBJ whole genome shotgun (WGS) entry which is preliminary data.</text>
</comment>
<organism evidence="3 4">
    <name type="scientific">[Candida] railenensis</name>
    <dbReference type="NCBI Taxonomy" id="45579"/>
    <lineage>
        <taxon>Eukaryota</taxon>
        <taxon>Fungi</taxon>
        <taxon>Dikarya</taxon>
        <taxon>Ascomycota</taxon>
        <taxon>Saccharomycotina</taxon>
        <taxon>Pichiomycetes</taxon>
        <taxon>Debaryomycetaceae</taxon>
        <taxon>Kurtzmaniella</taxon>
    </lineage>
</organism>
<dbReference type="PANTHER" id="PTHR12121">
    <property type="entry name" value="CARBON CATABOLITE REPRESSOR PROTEIN 4"/>
    <property type="match status" value="1"/>
</dbReference>
<gene>
    <name evidence="3" type="ORF">CLIB1423_29S00804</name>
</gene>
<protein>
    <recommendedName>
        <fullName evidence="2">Endonuclease/exonuclease/phosphatase domain-containing protein</fullName>
    </recommendedName>
</protein>
<dbReference type="Pfam" id="PF03372">
    <property type="entry name" value="Exo_endo_phos"/>
    <property type="match status" value="1"/>
</dbReference>
<sequence length="381" mass="43388">MSSSNQPMEALSTFRDDLITPSVDNSKSSDGKIFNYKKYLKNQNTKSRKAVAFFTSLVLIVGLIMLSKVVHSSLTDNREENGDDKPKSLDLRLYSHNIRYDNRNLERGEHLWSERKHLMTSSVKFHTESSGSSVIGLQEVLHGQLQDILEILNYGNNDWTYYGVGRTDGKESGEYAPILYKKSQWDLIGNRTFWLSETPDVPSIGWDSVLERIVTMVTLRSVVSPSHTINVFCTHFDHIGVVGRRESAKLIMDRMENFNEYPSFLLGDFNTEPKDEPYKILKSHGIKDSRTLATSRESYGHDYTFTGWDINKEANTIIDYIWSPSWSTNSTSIGVSTASGGSPTKYPRTSIQIKNFGVLHSHFGFYMSDHRPVVALYELKH</sequence>
<dbReference type="SUPFAM" id="SSF56219">
    <property type="entry name" value="DNase I-like"/>
    <property type="match status" value="1"/>
</dbReference>
<evidence type="ECO:0000256" key="1">
    <source>
        <dbReference type="SAM" id="Phobius"/>
    </source>
</evidence>
<dbReference type="Proteomes" id="UP000837801">
    <property type="component" value="Unassembled WGS sequence"/>
</dbReference>
<evidence type="ECO:0000313" key="3">
    <source>
        <dbReference type="EMBL" id="CAH2355601.1"/>
    </source>
</evidence>
<dbReference type="InterPro" id="IPR050410">
    <property type="entry name" value="CCR4/nocturin_mRNA_transcr"/>
</dbReference>
<evidence type="ECO:0000313" key="4">
    <source>
        <dbReference type="Proteomes" id="UP000837801"/>
    </source>
</evidence>
<dbReference type="EMBL" id="CAKXYY010000029">
    <property type="protein sequence ID" value="CAH2355601.1"/>
    <property type="molecule type" value="Genomic_DNA"/>
</dbReference>
<dbReference type="OrthoDB" id="276515at2759"/>
<feature type="domain" description="Endonuclease/exonuclease/phosphatase" evidence="2">
    <location>
        <begin position="133"/>
        <end position="370"/>
    </location>
</feature>